<evidence type="ECO:0000256" key="2">
    <source>
        <dbReference type="ARBA" id="ARBA00023125"/>
    </source>
</evidence>
<dbReference type="RefSeq" id="WP_307421608.1">
    <property type="nucleotide sequence ID" value="NZ_JAUSVK010000001.1"/>
</dbReference>
<keyword evidence="2 5" id="KW-0238">DNA-binding</keyword>
<dbReference type="InterPro" id="IPR011711">
    <property type="entry name" value="GntR_C"/>
</dbReference>
<dbReference type="SUPFAM" id="SSF48008">
    <property type="entry name" value="GntR ligand-binding domain-like"/>
    <property type="match status" value="1"/>
</dbReference>
<keyword evidence="6" id="KW-1185">Reference proteome</keyword>
<dbReference type="SMART" id="SM00345">
    <property type="entry name" value="HTH_GNTR"/>
    <property type="match status" value="1"/>
</dbReference>
<keyword evidence="3" id="KW-0804">Transcription</keyword>
<dbReference type="Gene3D" id="1.20.120.530">
    <property type="entry name" value="GntR ligand-binding domain-like"/>
    <property type="match status" value="1"/>
</dbReference>
<proteinExistence type="predicted"/>
<dbReference type="InterPro" id="IPR036390">
    <property type="entry name" value="WH_DNA-bd_sf"/>
</dbReference>
<dbReference type="EMBL" id="JAUSVK010000001">
    <property type="protein sequence ID" value="MDQ0390422.1"/>
    <property type="molecule type" value="Genomic_DNA"/>
</dbReference>
<dbReference type="SMART" id="SM00895">
    <property type="entry name" value="FCD"/>
    <property type="match status" value="1"/>
</dbReference>
<dbReference type="PANTHER" id="PTHR43537">
    <property type="entry name" value="TRANSCRIPTIONAL REGULATOR, GNTR FAMILY"/>
    <property type="match status" value="1"/>
</dbReference>
<reference evidence="5 6" key="1">
    <citation type="submission" date="2023-07" db="EMBL/GenBank/DDBJ databases">
        <title>Genomic Encyclopedia of Type Strains, Phase IV (KMG-IV): sequencing the most valuable type-strain genomes for metagenomic binning, comparative biology and taxonomic classification.</title>
        <authorList>
            <person name="Goeker M."/>
        </authorList>
    </citation>
    <scope>NUCLEOTIDE SEQUENCE [LARGE SCALE GENOMIC DNA]</scope>
    <source>
        <strain evidence="5 6">DSM 5896</strain>
    </source>
</reference>
<dbReference type="PANTHER" id="PTHR43537:SF53">
    <property type="entry name" value="HTH-TYPE TRANSCRIPTIONAL REPRESSOR NANR"/>
    <property type="match status" value="1"/>
</dbReference>
<evidence type="ECO:0000259" key="4">
    <source>
        <dbReference type="PROSITE" id="PS50949"/>
    </source>
</evidence>
<dbReference type="InterPro" id="IPR036388">
    <property type="entry name" value="WH-like_DNA-bd_sf"/>
</dbReference>
<dbReference type="Pfam" id="PF00392">
    <property type="entry name" value="GntR"/>
    <property type="match status" value="1"/>
</dbReference>
<dbReference type="GO" id="GO:0003677">
    <property type="term" value="F:DNA binding"/>
    <property type="evidence" value="ECO:0007669"/>
    <property type="project" value="UniProtKB-KW"/>
</dbReference>
<evidence type="ECO:0000256" key="3">
    <source>
        <dbReference type="ARBA" id="ARBA00023163"/>
    </source>
</evidence>
<evidence type="ECO:0000313" key="6">
    <source>
        <dbReference type="Proteomes" id="UP001237448"/>
    </source>
</evidence>
<comment type="caution">
    <text evidence="5">The sequence shown here is derived from an EMBL/GenBank/DDBJ whole genome shotgun (WGS) entry which is preliminary data.</text>
</comment>
<protein>
    <submittedName>
        <fullName evidence="5">DNA-binding GntR family transcriptional regulator</fullName>
    </submittedName>
</protein>
<dbReference type="Pfam" id="PF07729">
    <property type="entry name" value="FCD"/>
    <property type="match status" value="1"/>
</dbReference>
<dbReference type="Gene3D" id="1.10.10.10">
    <property type="entry name" value="Winged helix-like DNA-binding domain superfamily/Winged helix DNA-binding domain"/>
    <property type="match status" value="1"/>
</dbReference>
<feature type="domain" description="HTH gntR-type" evidence="4">
    <location>
        <begin position="19"/>
        <end position="86"/>
    </location>
</feature>
<dbReference type="PROSITE" id="PS50949">
    <property type="entry name" value="HTH_GNTR"/>
    <property type="match status" value="1"/>
</dbReference>
<evidence type="ECO:0000256" key="1">
    <source>
        <dbReference type="ARBA" id="ARBA00023015"/>
    </source>
</evidence>
<accession>A0ABU0F7T2</accession>
<keyword evidence="1" id="KW-0805">Transcription regulation</keyword>
<dbReference type="Proteomes" id="UP001237448">
    <property type="component" value="Unassembled WGS sequence"/>
</dbReference>
<dbReference type="InterPro" id="IPR008920">
    <property type="entry name" value="TF_FadR/GntR_C"/>
</dbReference>
<sequence length="246" mass="27469">MKQEKRLVGVMNDRTRPKVEDANDAYEHLFAAIVDQRLLPGTKLTEMALVEAFGVGRRAVAIALQRLTWEKLVVFFPKRGAFVAAPDADEAREVFAARTTIEAGTTEAVARAADDTAIARLQDNIAQEHRLREQGHVRQAIRLSGGFHILMAELSGNRILAEQVRLLVARTSLIVNLFDNHSGLAGWHDHHDDLIRHCANGDVDHAVGLMRDHITELREALALDRRRPVAFDMFGVFGREQGSLYP</sequence>
<gene>
    <name evidence="5" type="ORF">J3R73_000214</name>
</gene>
<dbReference type="SUPFAM" id="SSF46785">
    <property type="entry name" value="Winged helix' DNA-binding domain"/>
    <property type="match status" value="1"/>
</dbReference>
<evidence type="ECO:0000313" key="5">
    <source>
        <dbReference type="EMBL" id="MDQ0390422.1"/>
    </source>
</evidence>
<dbReference type="InterPro" id="IPR000524">
    <property type="entry name" value="Tscrpt_reg_HTH_GntR"/>
</dbReference>
<name>A0ABU0F7T2_9HYPH</name>
<organism evidence="5 6">
    <name type="scientific">Labrys monachus</name>
    <dbReference type="NCBI Taxonomy" id="217067"/>
    <lineage>
        <taxon>Bacteria</taxon>
        <taxon>Pseudomonadati</taxon>
        <taxon>Pseudomonadota</taxon>
        <taxon>Alphaproteobacteria</taxon>
        <taxon>Hyphomicrobiales</taxon>
        <taxon>Xanthobacteraceae</taxon>
        <taxon>Labrys</taxon>
    </lineage>
</organism>